<organism evidence="2 3">
    <name type="scientific">Chaetomidium leptoderma</name>
    <dbReference type="NCBI Taxonomy" id="669021"/>
    <lineage>
        <taxon>Eukaryota</taxon>
        <taxon>Fungi</taxon>
        <taxon>Dikarya</taxon>
        <taxon>Ascomycota</taxon>
        <taxon>Pezizomycotina</taxon>
        <taxon>Sordariomycetes</taxon>
        <taxon>Sordariomycetidae</taxon>
        <taxon>Sordariales</taxon>
        <taxon>Chaetomiaceae</taxon>
        <taxon>Chaetomidium</taxon>
    </lineage>
</organism>
<sequence length="483" mass="55342">MDRLPQEVFDRIIRNLDLKSLPGRLAHYATISRQWQYAVERSLFLTLTIRTHEMPKLEEILTNDRRRGYLELLRYRIDQTTWGSRRLTFPAPGQTEANRCEWDHELKRLWNLLRRYWVRHLRAGHGLLAQPPNQKAPRLMLKLGIFMDPKDKNGTSGSSTPDFATPHATWTPPALPGIQALDVSWAAWEAGRGTLGPARQYHPAWLFDLLPACPSIKWTHWRGFDPYIPASTVGTNFRDRMSAHLAAPGMLRNLQVLHLHFDTPDLDRHGQDVQDCRQPVPDTLNRVLHGLSQQLRRLELTGRFLLSPDLFWPKFDTSASKPPEAPSWPHLEIVLIEARLASPEGLFYVSPEIDPAGGPGTTELLGASDASAFGDLLVRVTRAILQMPALCSLRVCFPEAPIFPSIRGVGGGTLFYHHLGWVFTEKWRRMHRDGRCNGLHDYSLYSPWLWHWHTPCPAEALDNWEKLVRRFCQRATQKAICSD</sequence>
<evidence type="ECO:0000259" key="1">
    <source>
        <dbReference type="PROSITE" id="PS50181"/>
    </source>
</evidence>
<protein>
    <recommendedName>
        <fullName evidence="1">F-box domain-containing protein</fullName>
    </recommendedName>
</protein>
<evidence type="ECO:0000313" key="2">
    <source>
        <dbReference type="EMBL" id="KAK4149686.1"/>
    </source>
</evidence>
<dbReference type="EMBL" id="MU857134">
    <property type="protein sequence ID" value="KAK4149686.1"/>
    <property type="molecule type" value="Genomic_DNA"/>
</dbReference>
<dbReference type="InterPro" id="IPR001810">
    <property type="entry name" value="F-box_dom"/>
</dbReference>
<accession>A0AAN6VGE2</accession>
<comment type="caution">
    <text evidence="2">The sequence shown here is derived from an EMBL/GenBank/DDBJ whole genome shotgun (WGS) entry which is preliminary data.</text>
</comment>
<gene>
    <name evidence="2" type="ORF">C8A00DRAFT_18658</name>
</gene>
<feature type="domain" description="F-box" evidence="1">
    <location>
        <begin position="1"/>
        <end position="47"/>
    </location>
</feature>
<keyword evidence="3" id="KW-1185">Reference proteome</keyword>
<reference evidence="2" key="2">
    <citation type="submission" date="2023-05" db="EMBL/GenBank/DDBJ databases">
        <authorList>
            <consortium name="Lawrence Berkeley National Laboratory"/>
            <person name="Steindorff A."/>
            <person name="Hensen N."/>
            <person name="Bonometti L."/>
            <person name="Westerberg I."/>
            <person name="Brannstrom I.O."/>
            <person name="Guillou S."/>
            <person name="Cros-Aarteil S."/>
            <person name="Calhoun S."/>
            <person name="Haridas S."/>
            <person name="Kuo A."/>
            <person name="Mondo S."/>
            <person name="Pangilinan J."/>
            <person name="Riley R."/>
            <person name="Labutti K."/>
            <person name="Andreopoulos B."/>
            <person name="Lipzen A."/>
            <person name="Chen C."/>
            <person name="Yanf M."/>
            <person name="Daum C."/>
            <person name="Ng V."/>
            <person name="Clum A."/>
            <person name="Ohm R."/>
            <person name="Martin F."/>
            <person name="Silar P."/>
            <person name="Natvig D."/>
            <person name="Lalanne C."/>
            <person name="Gautier V."/>
            <person name="Ament-Velasquez S.L."/>
            <person name="Kruys A."/>
            <person name="Hutchinson M.I."/>
            <person name="Powell A.J."/>
            <person name="Barry K."/>
            <person name="Miller A.N."/>
            <person name="Grigoriev I.V."/>
            <person name="Debuchy R."/>
            <person name="Gladieux P."/>
            <person name="Thoren M.H."/>
            <person name="Johannesson H."/>
        </authorList>
    </citation>
    <scope>NUCLEOTIDE SEQUENCE</scope>
    <source>
        <strain evidence="2">CBS 538.74</strain>
    </source>
</reference>
<dbReference type="PROSITE" id="PS50181">
    <property type="entry name" value="FBOX"/>
    <property type="match status" value="1"/>
</dbReference>
<proteinExistence type="predicted"/>
<dbReference type="AlphaFoldDB" id="A0AAN6VGE2"/>
<reference evidence="2" key="1">
    <citation type="journal article" date="2023" name="Mol. Phylogenet. Evol.">
        <title>Genome-scale phylogeny and comparative genomics of the fungal order Sordariales.</title>
        <authorList>
            <person name="Hensen N."/>
            <person name="Bonometti L."/>
            <person name="Westerberg I."/>
            <person name="Brannstrom I.O."/>
            <person name="Guillou S."/>
            <person name="Cros-Aarteil S."/>
            <person name="Calhoun S."/>
            <person name="Haridas S."/>
            <person name="Kuo A."/>
            <person name="Mondo S."/>
            <person name="Pangilinan J."/>
            <person name="Riley R."/>
            <person name="LaButti K."/>
            <person name="Andreopoulos B."/>
            <person name="Lipzen A."/>
            <person name="Chen C."/>
            <person name="Yan M."/>
            <person name="Daum C."/>
            <person name="Ng V."/>
            <person name="Clum A."/>
            <person name="Steindorff A."/>
            <person name="Ohm R.A."/>
            <person name="Martin F."/>
            <person name="Silar P."/>
            <person name="Natvig D.O."/>
            <person name="Lalanne C."/>
            <person name="Gautier V."/>
            <person name="Ament-Velasquez S.L."/>
            <person name="Kruys A."/>
            <person name="Hutchinson M.I."/>
            <person name="Powell A.J."/>
            <person name="Barry K."/>
            <person name="Miller A.N."/>
            <person name="Grigoriev I.V."/>
            <person name="Debuchy R."/>
            <person name="Gladieux P."/>
            <person name="Hiltunen Thoren M."/>
            <person name="Johannesson H."/>
        </authorList>
    </citation>
    <scope>NUCLEOTIDE SEQUENCE</scope>
    <source>
        <strain evidence="2">CBS 538.74</strain>
    </source>
</reference>
<dbReference type="Proteomes" id="UP001302745">
    <property type="component" value="Unassembled WGS sequence"/>
</dbReference>
<name>A0AAN6VGE2_9PEZI</name>
<evidence type="ECO:0000313" key="3">
    <source>
        <dbReference type="Proteomes" id="UP001302745"/>
    </source>
</evidence>